<evidence type="ECO:0000256" key="2">
    <source>
        <dbReference type="SAM" id="MobiDB-lite"/>
    </source>
</evidence>
<evidence type="ECO:0000313" key="4">
    <source>
        <dbReference type="EMBL" id="KNE96056.1"/>
    </source>
</evidence>
<dbReference type="SMART" id="SM00652">
    <property type="entry name" value="eIF1a"/>
    <property type="match status" value="1"/>
</dbReference>
<name>A0A0L0VA34_9BASI</name>
<keyword evidence="1" id="KW-0648">Protein biosynthesis</keyword>
<keyword evidence="1" id="KW-0396">Initiation factor</keyword>
<feature type="domain" description="S1-like" evidence="3">
    <location>
        <begin position="73"/>
        <end position="121"/>
    </location>
</feature>
<evidence type="ECO:0000259" key="3">
    <source>
        <dbReference type="PROSITE" id="PS50832"/>
    </source>
</evidence>
<protein>
    <recommendedName>
        <fullName evidence="3">S1-like domain-containing protein</fullName>
    </recommendedName>
</protein>
<dbReference type="GO" id="GO:0003723">
    <property type="term" value="F:RNA binding"/>
    <property type="evidence" value="ECO:0007669"/>
    <property type="project" value="InterPro"/>
</dbReference>
<evidence type="ECO:0000313" key="5">
    <source>
        <dbReference type="Proteomes" id="UP000054564"/>
    </source>
</evidence>
<dbReference type="Gene3D" id="2.40.50.140">
    <property type="entry name" value="Nucleic acid-binding proteins"/>
    <property type="match status" value="1"/>
</dbReference>
<dbReference type="PROSITE" id="PS50832">
    <property type="entry name" value="S1_IF1_TYPE"/>
    <property type="match status" value="1"/>
</dbReference>
<keyword evidence="5" id="KW-1185">Reference proteome</keyword>
<proteinExistence type="predicted"/>
<organism evidence="4 5">
    <name type="scientific">Puccinia striiformis f. sp. tritici PST-78</name>
    <dbReference type="NCBI Taxonomy" id="1165861"/>
    <lineage>
        <taxon>Eukaryota</taxon>
        <taxon>Fungi</taxon>
        <taxon>Dikarya</taxon>
        <taxon>Basidiomycota</taxon>
        <taxon>Pucciniomycotina</taxon>
        <taxon>Pucciniomycetes</taxon>
        <taxon>Pucciniales</taxon>
        <taxon>Pucciniaceae</taxon>
        <taxon>Puccinia</taxon>
    </lineage>
</organism>
<accession>A0A0L0VA34</accession>
<dbReference type="InterPro" id="IPR006196">
    <property type="entry name" value="RNA-binding_domain_S1_IF1"/>
</dbReference>
<sequence length="170" mass="18627">MYFGLQTGWISMMSLQSSLLGYAALELLPSFLISTSLTVAGNVRSTSAPLLICVESKTRKLLQTTSTTLCALLSRIRSTIPKSINSAYSSSAQVWINQGDTILISLGDLQDVKAHVIQKYTSDEARNLKAYGELPENGQIDETDTFGPGEDAEFNFKSRRTPEDLVIPDM</sequence>
<dbReference type="AlphaFoldDB" id="A0A0L0VA34"/>
<dbReference type="GO" id="GO:0003743">
    <property type="term" value="F:translation initiation factor activity"/>
    <property type="evidence" value="ECO:0007669"/>
    <property type="project" value="UniProtKB-UniRule"/>
</dbReference>
<dbReference type="EMBL" id="AJIL01000087">
    <property type="protein sequence ID" value="KNE96056.1"/>
    <property type="molecule type" value="Genomic_DNA"/>
</dbReference>
<dbReference type="InterPro" id="IPR001253">
    <property type="entry name" value="TIF_eIF-1A"/>
</dbReference>
<dbReference type="SUPFAM" id="SSF50249">
    <property type="entry name" value="Nucleic acid-binding proteins"/>
    <property type="match status" value="1"/>
</dbReference>
<reference evidence="5" key="1">
    <citation type="submission" date="2014-03" db="EMBL/GenBank/DDBJ databases">
        <title>The Genome Sequence of Puccinia striiformis f. sp. tritici PST-78.</title>
        <authorList>
            <consortium name="The Broad Institute Genome Sequencing Platform"/>
            <person name="Cuomo C."/>
            <person name="Hulbert S."/>
            <person name="Chen X."/>
            <person name="Walker B."/>
            <person name="Young S.K."/>
            <person name="Zeng Q."/>
            <person name="Gargeya S."/>
            <person name="Fitzgerald M."/>
            <person name="Haas B."/>
            <person name="Abouelleil A."/>
            <person name="Alvarado L."/>
            <person name="Arachchi H.M."/>
            <person name="Berlin A.M."/>
            <person name="Chapman S.B."/>
            <person name="Goldberg J."/>
            <person name="Griggs A."/>
            <person name="Gujja S."/>
            <person name="Hansen M."/>
            <person name="Howarth C."/>
            <person name="Imamovic A."/>
            <person name="Larimer J."/>
            <person name="McCowan C."/>
            <person name="Montmayeur A."/>
            <person name="Murphy C."/>
            <person name="Neiman D."/>
            <person name="Pearson M."/>
            <person name="Priest M."/>
            <person name="Roberts A."/>
            <person name="Saif S."/>
            <person name="Shea T."/>
            <person name="Sisk P."/>
            <person name="Sykes S."/>
            <person name="Wortman J."/>
            <person name="Nusbaum C."/>
            <person name="Birren B."/>
        </authorList>
    </citation>
    <scope>NUCLEOTIDE SEQUENCE [LARGE SCALE GENOMIC DNA]</scope>
    <source>
        <strain evidence="5">race PST-78</strain>
    </source>
</reference>
<evidence type="ECO:0000256" key="1">
    <source>
        <dbReference type="PROSITE-ProRule" id="PRU00181"/>
    </source>
</evidence>
<gene>
    <name evidence="4" type="ORF">PSTG_10631</name>
</gene>
<dbReference type="InterPro" id="IPR012340">
    <property type="entry name" value="NA-bd_OB-fold"/>
</dbReference>
<dbReference type="Proteomes" id="UP000054564">
    <property type="component" value="Unassembled WGS sequence"/>
</dbReference>
<feature type="region of interest" description="Disordered" evidence="2">
    <location>
        <begin position="145"/>
        <end position="170"/>
    </location>
</feature>
<dbReference type="PANTHER" id="PTHR21668">
    <property type="entry name" value="EIF-1A"/>
    <property type="match status" value="1"/>
</dbReference>
<dbReference type="STRING" id="1165861.A0A0L0VA34"/>
<comment type="caution">
    <text evidence="4">The sequence shown here is derived from an EMBL/GenBank/DDBJ whole genome shotgun (WGS) entry which is preliminary data.</text>
</comment>
<feature type="compositionally biased region" description="Basic and acidic residues" evidence="2">
    <location>
        <begin position="154"/>
        <end position="163"/>
    </location>
</feature>